<evidence type="ECO:0000313" key="9">
    <source>
        <dbReference type="EMBL" id="TFH54396.1"/>
    </source>
</evidence>
<reference evidence="9 10" key="1">
    <citation type="submission" date="2019-03" db="EMBL/GenBank/DDBJ databases">
        <title>Glutamicibacter sp. LJH19 genome.</title>
        <authorList>
            <person name="Sinai Borker S."/>
            <person name="Kumar R."/>
        </authorList>
    </citation>
    <scope>NUCLEOTIDE SEQUENCE [LARGE SCALE GENOMIC DNA]</scope>
    <source>
        <strain evidence="9 10">LJH19</strain>
    </source>
</reference>
<keyword evidence="3 9" id="KW-0808">Transferase</keyword>
<keyword evidence="4 9" id="KW-0548">Nucleotidyltransferase</keyword>
<dbReference type="NCBIfam" id="NF005926">
    <property type="entry name" value="PRK07940.1"/>
    <property type="match status" value="1"/>
</dbReference>
<dbReference type="RefSeq" id="WP_134781030.1">
    <property type="nucleotide sequence ID" value="NZ_JBQEKO010000140.1"/>
</dbReference>
<keyword evidence="5" id="KW-0235">DNA replication</keyword>
<evidence type="ECO:0000313" key="10">
    <source>
        <dbReference type="Proteomes" id="UP000297638"/>
    </source>
</evidence>
<comment type="caution">
    <text evidence="9">The sequence shown here is derived from an EMBL/GenBank/DDBJ whole genome shotgun (WGS) entry which is preliminary data.</text>
</comment>
<dbReference type="AlphaFoldDB" id="A0A4Y8TR87"/>
<dbReference type="GO" id="GO:0003677">
    <property type="term" value="F:DNA binding"/>
    <property type="evidence" value="ECO:0007669"/>
    <property type="project" value="InterPro"/>
</dbReference>
<evidence type="ECO:0000256" key="4">
    <source>
        <dbReference type="ARBA" id="ARBA00022695"/>
    </source>
</evidence>
<dbReference type="SMART" id="SM00382">
    <property type="entry name" value="AAA"/>
    <property type="match status" value="1"/>
</dbReference>
<dbReference type="Pfam" id="PF13177">
    <property type="entry name" value="DNA_pol3_delta2"/>
    <property type="match status" value="1"/>
</dbReference>
<protein>
    <recommendedName>
        <fullName evidence="2">DNA polymerase III subunit delta'</fullName>
        <ecNumber evidence="1">2.7.7.7</ecNumber>
    </recommendedName>
</protein>
<dbReference type="InterPro" id="IPR003593">
    <property type="entry name" value="AAA+_ATPase"/>
</dbReference>
<evidence type="ECO:0000256" key="7">
    <source>
        <dbReference type="ARBA" id="ARBA00049244"/>
    </source>
</evidence>
<evidence type="ECO:0000256" key="1">
    <source>
        <dbReference type="ARBA" id="ARBA00012417"/>
    </source>
</evidence>
<dbReference type="GO" id="GO:0009360">
    <property type="term" value="C:DNA polymerase III complex"/>
    <property type="evidence" value="ECO:0007669"/>
    <property type="project" value="InterPro"/>
</dbReference>
<dbReference type="GO" id="GO:0003887">
    <property type="term" value="F:DNA-directed DNA polymerase activity"/>
    <property type="evidence" value="ECO:0007669"/>
    <property type="project" value="UniProtKB-KW"/>
</dbReference>
<proteinExistence type="predicted"/>
<dbReference type="InterPro" id="IPR027417">
    <property type="entry name" value="P-loop_NTPase"/>
</dbReference>
<dbReference type="PANTHER" id="PTHR11669">
    <property type="entry name" value="REPLICATION FACTOR C / DNA POLYMERASE III GAMMA-TAU SUBUNIT"/>
    <property type="match status" value="1"/>
</dbReference>
<gene>
    <name evidence="9" type="ORF">EXY26_15070</name>
</gene>
<organism evidence="9 10">
    <name type="scientific">Glutamicibacter arilaitensis</name>
    <dbReference type="NCBI Taxonomy" id="256701"/>
    <lineage>
        <taxon>Bacteria</taxon>
        <taxon>Bacillati</taxon>
        <taxon>Actinomycetota</taxon>
        <taxon>Actinomycetes</taxon>
        <taxon>Micrococcales</taxon>
        <taxon>Micrococcaceae</taxon>
        <taxon>Glutamicibacter</taxon>
    </lineage>
</organism>
<dbReference type="InterPro" id="IPR050238">
    <property type="entry name" value="DNA_Rep/Repair_Clamp_Loader"/>
</dbReference>
<sequence>MIRPVFADLAGQERVISTLTAEVDRGNPTHAWLVTGPPGSGRTTAARAFAAALQCTQTPAGCGQCANCKMVMNSEHPDVSFVSTDKFEYQIADVRHLITRAQESAGTGRWRIIIIEDADRMSERSTNVLLKAIEEPPAKMIWILCAPSPADVLVTIRSRCRAVNLSVPAAQDVADLLVRRDGLEPEQAMFAARVSQSHIGVARLLARDEQARIQREKVVTLPLRTTTLPQAMAAAAEISKLASERAENITGTDLQNKIAQLRHANGLGPEENIPAGLRGQFKALEDDAKRFARRAAFDALDRTLTDLTTFFRDVLSIQLHADIELINEHLREKLERFAAAQSSEKSLAQLDAINETRSRLAANVNQLMALEALMTRLLPQPGRR</sequence>
<dbReference type="Proteomes" id="UP000297638">
    <property type="component" value="Unassembled WGS sequence"/>
</dbReference>
<name>A0A4Y8TR87_9MICC</name>
<dbReference type="EC" id="2.7.7.7" evidence="1"/>
<keyword evidence="6" id="KW-0239">DNA-directed DNA polymerase</keyword>
<dbReference type="Gene3D" id="3.40.50.300">
    <property type="entry name" value="P-loop containing nucleotide triphosphate hydrolases"/>
    <property type="match status" value="1"/>
</dbReference>
<evidence type="ECO:0000256" key="3">
    <source>
        <dbReference type="ARBA" id="ARBA00022679"/>
    </source>
</evidence>
<dbReference type="EMBL" id="SPDS01000003">
    <property type="protein sequence ID" value="TFH54396.1"/>
    <property type="molecule type" value="Genomic_DNA"/>
</dbReference>
<dbReference type="SUPFAM" id="SSF52540">
    <property type="entry name" value="P-loop containing nucleoside triphosphate hydrolases"/>
    <property type="match status" value="1"/>
</dbReference>
<evidence type="ECO:0000256" key="2">
    <source>
        <dbReference type="ARBA" id="ARBA00014363"/>
    </source>
</evidence>
<evidence type="ECO:0000256" key="6">
    <source>
        <dbReference type="ARBA" id="ARBA00022932"/>
    </source>
</evidence>
<feature type="domain" description="AAA+ ATPase" evidence="8">
    <location>
        <begin position="28"/>
        <end position="168"/>
    </location>
</feature>
<evidence type="ECO:0000259" key="8">
    <source>
        <dbReference type="SMART" id="SM00382"/>
    </source>
</evidence>
<accession>A0A4Y8TR87</accession>
<dbReference type="Pfam" id="PF09115">
    <property type="entry name" value="DNApol3-delta_C"/>
    <property type="match status" value="1"/>
</dbReference>
<dbReference type="PANTHER" id="PTHR11669:SF8">
    <property type="entry name" value="DNA POLYMERASE III SUBUNIT DELTA"/>
    <property type="match status" value="1"/>
</dbReference>
<evidence type="ECO:0000256" key="5">
    <source>
        <dbReference type="ARBA" id="ARBA00022705"/>
    </source>
</evidence>
<dbReference type="GO" id="GO:0006261">
    <property type="term" value="P:DNA-templated DNA replication"/>
    <property type="evidence" value="ECO:0007669"/>
    <property type="project" value="TreeGrafter"/>
</dbReference>
<comment type="catalytic activity">
    <reaction evidence="7">
        <text>DNA(n) + a 2'-deoxyribonucleoside 5'-triphosphate = DNA(n+1) + diphosphate</text>
        <dbReference type="Rhea" id="RHEA:22508"/>
        <dbReference type="Rhea" id="RHEA-COMP:17339"/>
        <dbReference type="Rhea" id="RHEA-COMP:17340"/>
        <dbReference type="ChEBI" id="CHEBI:33019"/>
        <dbReference type="ChEBI" id="CHEBI:61560"/>
        <dbReference type="ChEBI" id="CHEBI:173112"/>
        <dbReference type="EC" id="2.7.7.7"/>
    </reaction>
</comment>
<dbReference type="InterPro" id="IPR015199">
    <property type="entry name" value="DNA_pol_III_delta_C"/>
</dbReference>